<gene>
    <name evidence="2" type="ORF">EHS15_15280</name>
</gene>
<feature type="chain" id="PRO_5020559942" evidence="1">
    <location>
        <begin position="22"/>
        <end position="188"/>
    </location>
</feature>
<evidence type="ECO:0000313" key="2">
    <source>
        <dbReference type="EMBL" id="TGN18730.1"/>
    </source>
</evidence>
<organism evidence="2 3">
    <name type="scientific">Leptospira idonii</name>
    <dbReference type="NCBI Taxonomy" id="1193500"/>
    <lineage>
        <taxon>Bacteria</taxon>
        <taxon>Pseudomonadati</taxon>
        <taxon>Spirochaetota</taxon>
        <taxon>Spirochaetia</taxon>
        <taxon>Leptospirales</taxon>
        <taxon>Leptospiraceae</taxon>
        <taxon>Leptospira</taxon>
    </lineage>
</organism>
<sequence length="188" mass="21613">MNQTIITFFLLILNISLYAQSSDLTSHSPLNEFPKHFKKGILNWGVDCEHFEFKENGSFIYKFTGDCKGWGRKIEGKWSKNKDRMILSAKMMEGPSEENGQCAGSYYHTNTKKEKNECIKKYKAGILKNFQVYPAIFEFTGFIHLDENKKAIVTIKTNLKNNKNLKDKPGFLNIDADSFGEFDGHSME</sequence>
<dbReference type="Proteomes" id="UP000298058">
    <property type="component" value="Unassembled WGS sequence"/>
</dbReference>
<dbReference type="RefSeq" id="WP_135761412.1">
    <property type="nucleotide sequence ID" value="NZ_RQHW01000047.1"/>
</dbReference>
<protein>
    <submittedName>
        <fullName evidence="2">Uncharacterized protein</fullName>
    </submittedName>
</protein>
<keyword evidence="1" id="KW-0732">Signal</keyword>
<evidence type="ECO:0000313" key="3">
    <source>
        <dbReference type="Proteomes" id="UP000298058"/>
    </source>
</evidence>
<reference evidence="2" key="1">
    <citation type="journal article" date="2019" name="PLoS Negl. Trop. Dis.">
        <title>Revisiting the worldwide diversity of Leptospira species in the environment.</title>
        <authorList>
            <person name="Vincent A.T."/>
            <person name="Schiettekatte O."/>
            <person name="Bourhy P."/>
            <person name="Veyrier F.J."/>
            <person name="Picardeau M."/>
        </authorList>
    </citation>
    <scope>NUCLEOTIDE SEQUENCE [LARGE SCALE GENOMIC DNA]</scope>
    <source>
        <strain evidence="2">201300427</strain>
    </source>
</reference>
<comment type="caution">
    <text evidence="2">The sequence shown here is derived from an EMBL/GenBank/DDBJ whole genome shotgun (WGS) entry which is preliminary data.</text>
</comment>
<dbReference type="EMBL" id="RQHW01000047">
    <property type="protein sequence ID" value="TGN18730.1"/>
    <property type="molecule type" value="Genomic_DNA"/>
</dbReference>
<dbReference type="AlphaFoldDB" id="A0A4R9LWV4"/>
<keyword evidence="3" id="KW-1185">Reference proteome</keyword>
<evidence type="ECO:0000256" key="1">
    <source>
        <dbReference type="SAM" id="SignalP"/>
    </source>
</evidence>
<dbReference type="OrthoDB" id="346222at2"/>
<name>A0A4R9LWV4_9LEPT</name>
<accession>A0A4R9LWV4</accession>
<feature type="signal peptide" evidence="1">
    <location>
        <begin position="1"/>
        <end position="21"/>
    </location>
</feature>
<proteinExistence type="predicted"/>